<dbReference type="PATRIC" id="fig|1365257.3.peg.24"/>
<keyword evidence="1" id="KW-0560">Oxidoreductase</keyword>
<dbReference type="SUPFAM" id="SSF51905">
    <property type="entry name" value="FAD/NAD(P)-binding domain"/>
    <property type="match status" value="1"/>
</dbReference>
<dbReference type="InterPro" id="IPR036188">
    <property type="entry name" value="FAD/NAD-bd_sf"/>
</dbReference>
<accession>A0A167PCC9</accession>
<dbReference type="GO" id="GO:0004497">
    <property type="term" value="F:monooxygenase activity"/>
    <property type="evidence" value="ECO:0007669"/>
    <property type="project" value="UniProtKB-KW"/>
</dbReference>
<dbReference type="RefSeq" id="WP_063379490.1">
    <property type="nucleotide sequence ID" value="NZ_AUXX01000001.1"/>
</dbReference>
<organism evidence="4 5">
    <name type="scientific">Pseudoalteromonas luteoviolacea S4060-1</name>
    <dbReference type="NCBI Taxonomy" id="1365257"/>
    <lineage>
        <taxon>Bacteria</taxon>
        <taxon>Pseudomonadati</taxon>
        <taxon>Pseudomonadota</taxon>
        <taxon>Gammaproteobacteria</taxon>
        <taxon>Alteromonadales</taxon>
        <taxon>Pseudoalteromonadaceae</taxon>
        <taxon>Pseudoalteromonas</taxon>
    </lineage>
</organism>
<dbReference type="Proteomes" id="UP000076661">
    <property type="component" value="Unassembled WGS sequence"/>
</dbReference>
<sequence length="367" mass="40935">MKDNIAIIGAGIAGLALAILATEQGHNVTVFEQNDAISNLGAGFTLWPNAMFVISQMGLLQDVKRVSGRPLSLHSIDQYGNTQAMMDIAVLNQECGYPSITILRKELMQIFYQKALKLGVSIKFQQSINQQSLKQMKSQFDLVVGADGRMHSTTRQLLFGERHQPQYQGFINIVGISQLESQLTPVIKEYRGNGQRFGIVPVHSGWCYWAAAWQESLGDKQSSRDWGHELEHRFKDWPSDIQKVIQKQYSKKAKPIYLHDLDPLPYWHQDNILLIGDAAHASLPTSGQGACQALEDAWQLMTVLSNDTSLEQALKTFFLQRIAKTTAAQNVGRHVASQVFSAGNMTVESSPLPSAKQLKQLWMNGLL</sequence>
<dbReference type="EMBL" id="AUXX01000001">
    <property type="protein sequence ID" value="KZN70340.1"/>
    <property type="molecule type" value="Genomic_DNA"/>
</dbReference>
<keyword evidence="2" id="KW-0503">Monooxygenase</keyword>
<evidence type="ECO:0000256" key="1">
    <source>
        <dbReference type="ARBA" id="ARBA00023002"/>
    </source>
</evidence>
<dbReference type="GO" id="GO:0071949">
    <property type="term" value="F:FAD binding"/>
    <property type="evidence" value="ECO:0007669"/>
    <property type="project" value="InterPro"/>
</dbReference>
<name>A0A167PCC9_9GAMM</name>
<protein>
    <recommendedName>
        <fullName evidence="3">FAD-binding domain-containing protein</fullName>
    </recommendedName>
</protein>
<evidence type="ECO:0000313" key="5">
    <source>
        <dbReference type="Proteomes" id="UP000076661"/>
    </source>
</evidence>
<dbReference type="InterPro" id="IPR050493">
    <property type="entry name" value="FAD-dep_Monooxygenase_BioMet"/>
</dbReference>
<evidence type="ECO:0000313" key="4">
    <source>
        <dbReference type="EMBL" id="KZN70340.1"/>
    </source>
</evidence>
<dbReference type="Pfam" id="PF01494">
    <property type="entry name" value="FAD_binding_3"/>
    <property type="match status" value="1"/>
</dbReference>
<dbReference type="PANTHER" id="PTHR13789:SF309">
    <property type="entry name" value="PUTATIVE (AFU_ORTHOLOGUE AFUA_6G14510)-RELATED"/>
    <property type="match status" value="1"/>
</dbReference>
<dbReference type="PRINTS" id="PR00420">
    <property type="entry name" value="RNGMNOXGNASE"/>
</dbReference>
<evidence type="ECO:0000259" key="3">
    <source>
        <dbReference type="Pfam" id="PF01494"/>
    </source>
</evidence>
<dbReference type="PANTHER" id="PTHR13789">
    <property type="entry name" value="MONOOXYGENASE"/>
    <property type="match status" value="1"/>
</dbReference>
<reference evidence="4 5" key="1">
    <citation type="submission" date="2013-07" db="EMBL/GenBank/DDBJ databases">
        <title>Comparative Genomic and Metabolomic Analysis of Twelve Strains of Pseudoalteromonas luteoviolacea.</title>
        <authorList>
            <person name="Vynne N.G."/>
            <person name="Mansson M."/>
            <person name="Gram L."/>
        </authorList>
    </citation>
    <scope>NUCLEOTIDE SEQUENCE [LARGE SCALE GENOMIC DNA]</scope>
    <source>
        <strain evidence="4 5">S4060-1</strain>
    </source>
</reference>
<proteinExistence type="predicted"/>
<comment type="caution">
    <text evidence="4">The sequence shown here is derived from an EMBL/GenBank/DDBJ whole genome shotgun (WGS) entry which is preliminary data.</text>
</comment>
<dbReference type="AlphaFoldDB" id="A0A167PCC9"/>
<evidence type="ECO:0000256" key="2">
    <source>
        <dbReference type="ARBA" id="ARBA00023033"/>
    </source>
</evidence>
<gene>
    <name evidence="4" type="ORF">N478_00120</name>
</gene>
<dbReference type="Gene3D" id="3.50.50.60">
    <property type="entry name" value="FAD/NAD(P)-binding domain"/>
    <property type="match status" value="1"/>
</dbReference>
<dbReference type="InterPro" id="IPR002938">
    <property type="entry name" value="FAD-bd"/>
</dbReference>
<feature type="domain" description="FAD-binding" evidence="3">
    <location>
        <begin position="5"/>
        <end position="305"/>
    </location>
</feature>